<dbReference type="Gene3D" id="3.10.450.50">
    <property type="match status" value="1"/>
</dbReference>
<dbReference type="Pfam" id="PF16022">
    <property type="entry name" value="DUF4783"/>
    <property type="match status" value="1"/>
</dbReference>
<name>A0A7J5U3B8_9BACT</name>
<reference evidence="1 2" key="1">
    <citation type="submission" date="2019-10" db="EMBL/GenBank/DDBJ databases">
        <title>Rudanella paleaurantiibacter sp. nov., isolated from sludge.</title>
        <authorList>
            <person name="Xu S.Q."/>
        </authorList>
    </citation>
    <scope>NUCLEOTIDE SEQUENCE [LARGE SCALE GENOMIC DNA]</scope>
    <source>
        <strain evidence="1 2">HX-22-17</strain>
    </source>
</reference>
<organism evidence="1 2">
    <name type="scientific">Rudanella paleaurantiibacter</name>
    <dbReference type="NCBI Taxonomy" id="2614655"/>
    <lineage>
        <taxon>Bacteria</taxon>
        <taxon>Pseudomonadati</taxon>
        <taxon>Bacteroidota</taxon>
        <taxon>Cytophagia</taxon>
        <taxon>Cytophagales</taxon>
        <taxon>Cytophagaceae</taxon>
        <taxon>Rudanella</taxon>
    </lineage>
</organism>
<evidence type="ECO:0000313" key="2">
    <source>
        <dbReference type="Proteomes" id="UP000488299"/>
    </source>
</evidence>
<dbReference type="Proteomes" id="UP000488299">
    <property type="component" value="Unassembled WGS sequence"/>
</dbReference>
<keyword evidence="2" id="KW-1185">Reference proteome</keyword>
<gene>
    <name evidence="1" type="ORF">F5984_05530</name>
</gene>
<protein>
    <submittedName>
        <fullName evidence="1">DUF4783 domain-containing protein</fullName>
    </submittedName>
</protein>
<evidence type="ECO:0000313" key="1">
    <source>
        <dbReference type="EMBL" id="KAB7732287.1"/>
    </source>
</evidence>
<dbReference type="InterPro" id="IPR031977">
    <property type="entry name" value="DUF4783"/>
</dbReference>
<accession>A0A7J5U3B8</accession>
<sequence length="113" mass="12888">MTPTAGDAILSSFRTGSAQSLALYFNKQIELVIDTEAVDFHELRAKHAELILATFFRKHPPKDFQYVYQGGSARSRYITGVYQTGGQRFSVYLLMRQDAQHHLVIDTLHLRKS</sequence>
<dbReference type="EMBL" id="WELI01000002">
    <property type="protein sequence ID" value="KAB7732287.1"/>
    <property type="molecule type" value="Genomic_DNA"/>
</dbReference>
<comment type="caution">
    <text evidence="1">The sequence shown here is derived from an EMBL/GenBank/DDBJ whole genome shotgun (WGS) entry which is preliminary data.</text>
</comment>
<proteinExistence type="predicted"/>
<dbReference type="AlphaFoldDB" id="A0A7J5U3B8"/>